<dbReference type="GO" id="GO:0016757">
    <property type="term" value="F:glycosyltransferase activity"/>
    <property type="evidence" value="ECO:0007669"/>
    <property type="project" value="InterPro"/>
</dbReference>
<dbReference type="InterPro" id="IPR028098">
    <property type="entry name" value="Glyco_trans_4-like_N"/>
</dbReference>
<reference evidence="3 4" key="1">
    <citation type="submission" date="2023-01" db="EMBL/GenBank/DDBJ databases">
        <title>Cultivation and genomic characterization of new, ubiquitous marine nitrite-oxidizing bacteria from the Nitrospirales.</title>
        <authorList>
            <person name="Mueller A.J."/>
            <person name="Daebeler A."/>
            <person name="Herbold C.W."/>
            <person name="Kirkegaard R.H."/>
            <person name="Daims H."/>
        </authorList>
    </citation>
    <scope>NUCLEOTIDE SEQUENCE [LARGE SCALE GENOMIC DNA]</scope>
    <source>
        <strain evidence="3 4">VA</strain>
    </source>
</reference>
<evidence type="ECO:0000259" key="1">
    <source>
        <dbReference type="Pfam" id="PF00534"/>
    </source>
</evidence>
<dbReference type="Pfam" id="PF13439">
    <property type="entry name" value="Glyco_transf_4"/>
    <property type="match status" value="1"/>
</dbReference>
<dbReference type="Pfam" id="PF00534">
    <property type="entry name" value="Glycos_transf_1"/>
    <property type="match status" value="1"/>
</dbReference>
<organism evidence="3 4">
    <name type="scientific">Candidatus Nitrospira allomarina</name>
    <dbReference type="NCBI Taxonomy" id="3020900"/>
    <lineage>
        <taxon>Bacteria</taxon>
        <taxon>Pseudomonadati</taxon>
        <taxon>Nitrospirota</taxon>
        <taxon>Nitrospiria</taxon>
        <taxon>Nitrospirales</taxon>
        <taxon>Nitrospiraceae</taxon>
        <taxon>Nitrospira</taxon>
    </lineage>
</organism>
<dbReference type="InterPro" id="IPR001296">
    <property type="entry name" value="Glyco_trans_1"/>
</dbReference>
<proteinExistence type="predicted"/>
<accession>A0AA96JVF9</accession>
<keyword evidence="4" id="KW-1185">Reference proteome</keyword>
<dbReference type="Proteomes" id="UP001302719">
    <property type="component" value="Chromosome"/>
</dbReference>
<feature type="domain" description="Glycosyltransferase subfamily 4-like N-terminal" evidence="2">
    <location>
        <begin position="39"/>
        <end position="194"/>
    </location>
</feature>
<protein>
    <submittedName>
        <fullName evidence="3">Glycosyltransferase family 4 protein</fullName>
    </submittedName>
</protein>
<dbReference type="KEGG" id="nall:PP769_12860"/>
<dbReference type="PANTHER" id="PTHR12526">
    <property type="entry name" value="GLYCOSYLTRANSFERASE"/>
    <property type="match status" value="1"/>
</dbReference>
<dbReference type="RefSeq" id="WP_312640718.1">
    <property type="nucleotide sequence ID" value="NZ_CP116967.1"/>
</dbReference>
<dbReference type="AlphaFoldDB" id="A0AA96JVF9"/>
<dbReference type="SUPFAM" id="SSF53756">
    <property type="entry name" value="UDP-Glycosyltransferase/glycogen phosphorylase"/>
    <property type="match status" value="1"/>
</dbReference>
<evidence type="ECO:0000313" key="3">
    <source>
        <dbReference type="EMBL" id="WNM56866.1"/>
    </source>
</evidence>
<evidence type="ECO:0000313" key="4">
    <source>
        <dbReference type="Proteomes" id="UP001302719"/>
    </source>
</evidence>
<evidence type="ECO:0000259" key="2">
    <source>
        <dbReference type="Pfam" id="PF13439"/>
    </source>
</evidence>
<name>A0AA96JVF9_9BACT</name>
<feature type="domain" description="Glycosyl transferase family 1" evidence="1">
    <location>
        <begin position="205"/>
        <end position="367"/>
    </location>
</feature>
<dbReference type="CDD" id="cd03801">
    <property type="entry name" value="GT4_PimA-like"/>
    <property type="match status" value="1"/>
</dbReference>
<gene>
    <name evidence="3" type="ORF">PP769_12860</name>
</gene>
<dbReference type="Gene3D" id="3.40.50.2000">
    <property type="entry name" value="Glycogen Phosphorylase B"/>
    <property type="match status" value="2"/>
</dbReference>
<sequence length="398" mass="43736">MDLLCDPLDPPLAMPMVSPTLSRYQRPMRILHTESSSGMGGQEYRVLEEAQGMEKRGHTVIVAAPHGSQLAALAKQRGLQVKTTTSGKRGWITLIPSYLRILKHYEIDVVNTHGSLDSWTASIAGRISSRRPIIVRTRHKSTPVSRTWRHRLLYGKLPHVVTTTGEAVRQGLMTGNRLSPSRVISIPTGVDLDRFHPQHPDVSLRKSLGLGSQGPLIGAVTFLRPEKGMAVLVEAVRWLTPRFPSIECLIIGDGGEQPALLSRIRELGLEHCVHLIGFRQDVPAMLAILDVVVIPSFEEGIPQSLTQALAMERPVVASAVGGVPEVVQDGLNGLLVPPRDPEILAEKISCLLSDPIAATRMGKIGRQVIHERFSMEHMLTQTELVYRQLMQSYAPVGV</sequence>
<dbReference type="EMBL" id="CP116967">
    <property type="protein sequence ID" value="WNM56866.1"/>
    <property type="molecule type" value="Genomic_DNA"/>
</dbReference>
<dbReference type="PANTHER" id="PTHR12526:SF638">
    <property type="entry name" value="SPORE COAT PROTEIN SA"/>
    <property type="match status" value="1"/>
</dbReference>